<dbReference type="OrthoDB" id="9772485at2"/>
<dbReference type="RefSeq" id="WP_059175482.1">
    <property type="nucleotide sequence ID" value="NZ_BCNO01000001.1"/>
</dbReference>
<dbReference type="Gene3D" id="3.40.50.2000">
    <property type="entry name" value="Glycogen Phosphorylase B"/>
    <property type="match status" value="2"/>
</dbReference>
<dbReference type="AlphaFoldDB" id="A0A0U9HLP4"/>
<accession>A0A0U9HLP4</accession>
<dbReference type="NCBIfam" id="NF038011">
    <property type="entry name" value="PelF"/>
    <property type="match status" value="1"/>
</dbReference>
<proteinExistence type="predicted"/>
<dbReference type="Pfam" id="PF11997">
    <property type="entry name" value="DUF3492"/>
    <property type="match status" value="1"/>
</dbReference>
<sequence length="495" mass="56665">MKIIDKQVPIDVLFISEGTYPYVLGGVSSWIHSIIEAMKDLRFGIIFLGSKQEDYPGIQYKLPENIVYLEDYFIFSEKEYPPLCYIKGSDKVKKLKSLLINSKHFPEELSNINFYLSEVTFSEILYSRKTFEMIEDLYVELNLSIPFVDFFWTLRNIFIPLWIVVRAITSVIDRNISLIHSPSTGYAGFLGALLKKVRGIPFIITEHGIYTRERKIDLLNAQWINTGSNYFFKDLKIEEPKNLWINFFVNLGKICYQEADRVFCLFEDAKAAQISLGCPPEKIEVVPNGVEIQRYSHLRDRKQGIPPVVALIGRVTPIKDIKTFIKAIKLLVEKLPEAEGWIVGPEEEDPDYAKECKLMVEVLGIEKKVKFLGTQKLTDILPKIGLCTLTSISEGMPLVVLESFAAGLPCVTTDVGSCRQLVYGGLNKEDIQLGKAGEVVSVGDSKSLSEAYYKLLTDKQQYLMARRAGIERVEKFYSFERFINNYRSIYNYFIK</sequence>
<feature type="domain" description="DUF3492" evidence="1">
    <location>
        <begin position="11"/>
        <end position="281"/>
    </location>
</feature>
<dbReference type="PANTHER" id="PTHR12526">
    <property type="entry name" value="GLYCOSYLTRANSFERASE"/>
    <property type="match status" value="1"/>
</dbReference>
<keyword evidence="2" id="KW-0808">Transferase</keyword>
<keyword evidence="3" id="KW-1185">Reference proteome</keyword>
<dbReference type="PANTHER" id="PTHR12526:SF608">
    <property type="entry name" value="PELF"/>
    <property type="match status" value="1"/>
</dbReference>
<dbReference type="InterPro" id="IPR047691">
    <property type="entry name" value="PelF-like"/>
</dbReference>
<comment type="caution">
    <text evidence="2">The sequence shown here is derived from an EMBL/GenBank/DDBJ whole genome shotgun (WGS) entry which is preliminary data.</text>
</comment>
<evidence type="ECO:0000313" key="2">
    <source>
        <dbReference type="EMBL" id="GAQ93996.1"/>
    </source>
</evidence>
<dbReference type="Pfam" id="PF13692">
    <property type="entry name" value="Glyco_trans_1_4"/>
    <property type="match status" value="1"/>
</dbReference>
<dbReference type="STRING" id="86166.TAGGR_1161"/>
<organism evidence="2 3">
    <name type="scientific">Thermodesulfovibrio aggregans</name>
    <dbReference type="NCBI Taxonomy" id="86166"/>
    <lineage>
        <taxon>Bacteria</taxon>
        <taxon>Pseudomonadati</taxon>
        <taxon>Nitrospirota</taxon>
        <taxon>Thermodesulfovibrionia</taxon>
        <taxon>Thermodesulfovibrionales</taxon>
        <taxon>Thermodesulfovibrionaceae</taxon>
        <taxon>Thermodesulfovibrio</taxon>
    </lineage>
</organism>
<protein>
    <submittedName>
        <fullName evidence="2">Glycosyltransferase</fullName>
    </submittedName>
</protein>
<reference evidence="3" key="1">
    <citation type="submission" date="2016-01" db="EMBL/GenBank/DDBJ databases">
        <title>Draft genome sequence of Thermodesulfovibrio aggregans strain TGE-P1.</title>
        <authorList>
            <person name="Sekiguchi Y."/>
            <person name="Ohashi A."/>
            <person name="Matsuura N."/>
            <person name="Tourlousse M.D."/>
        </authorList>
    </citation>
    <scope>NUCLEOTIDE SEQUENCE [LARGE SCALE GENOMIC DNA]</scope>
    <source>
        <strain evidence="3">TGE-P1</strain>
    </source>
</reference>
<dbReference type="SUPFAM" id="SSF53756">
    <property type="entry name" value="UDP-Glycosyltransferase/glycogen phosphorylase"/>
    <property type="match status" value="1"/>
</dbReference>
<dbReference type="Proteomes" id="UP000054976">
    <property type="component" value="Unassembled WGS sequence"/>
</dbReference>
<evidence type="ECO:0000259" key="1">
    <source>
        <dbReference type="Pfam" id="PF11997"/>
    </source>
</evidence>
<dbReference type="InterPro" id="IPR022622">
    <property type="entry name" value="DUF3492"/>
</dbReference>
<evidence type="ECO:0000313" key="3">
    <source>
        <dbReference type="Proteomes" id="UP000054976"/>
    </source>
</evidence>
<dbReference type="GO" id="GO:0016740">
    <property type="term" value="F:transferase activity"/>
    <property type="evidence" value="ECO:0007669"/>
    <property type="project" value="UniProtKB-KW"/>
</dbReference>
<gene>
    <name evidence="2" type="ORF">TAGGR_1161</name>
</gene>
<name>A0A0U9HLP4_9BACT</name>
<dbReference type="EMBL" id="BCNO01000001">
    <property type="protein sequence ID" value="GAQ93996.1"/>
    <property type="molecule type" value="Genomic_DNA"/>
</dbReference>